<sequence length="746" mass="84884">MNKNGFFAKIIIFVLIINCIFVDNGVVTSANDSIDVYFTCEKSIIGQNLIIEPCKISVSKNTRVSEILDKVFSDNNITYVYNGSLTDGFYLSRIKKCDDGTFDIPQIIKNSDVYNRRVNSNNVNAPDLAERSFIGTSGWYYFVNNSAPNVGMSDYKVSDGDVIRIQFTLFGLGEDLKVPANRDKLIKTLANNKDSEHYKEGLKVLKDLDKDKDDIKSIIKKIDPNKDDGQSETVQKESSHDDSQHEGDHDAKKKEHNNYHNNSDNKYQNETNSNGGEESGHKHKRKNKHRNKKIHNEENDKSTQDNKNSANEESNSDSKSSHVNNKDSNNKDSNNNTINKESNNDNLKDNNNKKNNKNENNNSNENDYIIGIASNEAKSITELIDVEHIRKIDEEIEEYKNRIEEIDYKDVALEMQWEMISLLSSGKEIDSEYLNGYKKEFVKSINSYKGTLSNKGTDFSKAVITMSALGISHNEDKYNITNNLKNQDDICSQGLNGPIWALIALSSSDEIKDQYEKERTDYYNILANEWKDKGCFALMGDKGDVDLTAMAVLAGSLYSKDMECDKEFLKEAVKFIEEQSDDNGEFKSMDNINSESLSYATMAMLCVKDKNYDFNRAIDNILSYKTKDGLYAHLYDDKNADTGNAIATQQAMLAFCMISNAYYKNEDKLFNYGDNNKTNVNFLNEDNVVNYEKNETTTEIETKTNNKNKDNGIWLKIVFIGLLVVCLLCACLYYLLRALRKKKESK</sequence>
<evidence type="ECO:0000313" key="5">
    <source>
        <dbReference type="Proteomes" id="UP000190814"/>
    </source>
</evidence>
<feature type="domain" description="Transcobalamin-like C-terminal" evidence="3">
    <location>
        <begin position="137"/>
        <end position="168"/>
    </location>
</feature>
<dbReference type="CDD" id="cd00688">
    <property type="entry name" value="ISOPREN_C2_like"/>
    <property type="match status" value="1"/>
</dbReference>
<feature type="compositionally biased region" description="Low complexity" evidence="1">
    <location>
        <begin position="331"/>
        <end position="341"/>
    </location>
</feature>
<evidence type="ECO:0000313" key="4">
    <source>
        <dbReference type="EMBL" id="SKA61236.1"/>
    </source>
</evidence>
<dbReference type="OrthoDB" id="1938099at2"/>
<keyword evidence="2" id="KW-1133">Transmembrane helix</keyword>
<dbReference type="InterPro" id="IPR027954">
    <property type="entry name" value="Transcobalamin-like_C"/>
</dbReference>
<dbReference type="RefSeq" id="WP_159444257.1">
    <property type="nucleotide sequence ID" value="NZ_FUXZ01000003.1"/>
</dbReference>
<keyword evidence="2" id="KW-0472">Membrane</keyword>
<keyword evidence="2" id="KW-0812">Transmembrane</keyword>
<protein>
    <recommendedName>
        <fullName evidence="3">Transcobalamin-like C-terminal domain-containing protein</fullName>
    </recommendedName>
</protein>
<dbReference type="STRING" id="39495.SAMN02745111_00416"/>
<dbReference type="Proteomes" id="UP000190814">
    <property type="component" value="Unassembled WGS sequence"/>
</dbReference>
<evidence type="ECO:0000259" key="3">
    <source>
        <dbReference type="Pfam" id="PF14478"/>
    </source>
</evidence>
<dbReference type="InterPro" id="IPR008930">
    <property type="entry name" value="Terpenoid_cyclase/PrenylTrfase"/>
</dbReference>
<feature type="compositionally biased region" description="Basic residues" evidence="1">
    <location>
        <begin position="281"/>
        <end position="293"/>
    </location>
</feature>
<feature type="transmembrane region" description="Helical" evidence="2">
    <location>
        <begin position="7"/>
        <end position="27"/>
    </location>
</feature>
<name>A0A1T4V8N4_9FIRM</name>
<feature type="transmembrane region" description="Helical" evidence="2">
    <location>
        <begin position="713"/>
        <end position="736"/>
    </location>
</feature>
<feature type="compositionally biased region" description="Basic and acidic residues" evidence="1">
    <location>
        <begin position="219"/>
        <end position="258"/>
    </location>
</feature>
<dbReference type="EMBL" id="FUXZ01000003">
    <property type="protein sequence ID" value="SKA61236.1"/>
    <property type="molecule type" value="Genomic_DNA"/>
</dbReference>
<reference evidence="4 5" key="1">
    <citation type="submission" date="2017-02" db="EMBL/GenBank/DDBJ databases">
        <authorList>
            <person name="Peterson S.W."/>
        </authorList>
    </citation>
    <scope>NUCLEOTIDE SEQUENCE [LARGE SCALE GENOMIC DNA]</scope>
    <source>
        <strain evidence="4 5">ATCC 35992</strain>
    </source>
</reference>
<dbReference type="SUPFAM" id="SSF48239">
    <property type="entry name" value="Terpenoid cyclases/Protein prenyltransferases"/>
    <property type="match status" value="1"/>
</dbReference>
<gene>
    <name evidence="4" type="ORF">SAMN02745111_00416</name>
</gene>
<proteinExistence type="predicted"/>
<feature type="compositionally biased region" description="Basic and acidic residues" evidence="1">
    <location>
        <begin position="294"/>
        <end position="304"/>
    </location>
</feature>
<evidence type="ECO:0000256" key="1">
    <source>
        <dbReference type="SAM" id="MobiDB-lite"/>
    </source>
</evidence>
<keyword evidence="5" id="KW-1185">Reference proteome</keyword>
<dbReference type="AlphaFoldDB" id="A0A1T4V8N4"/>
<feature type="compositionally biased region" description="Low complexity" evidence="1">
    <location>
        <begin position="305"/>
        <end position="323"/>
    </location>
</feature>
<feature type="compositionally biased region" description="Polar residues" evidence="1">
    <location>
        <begin position="259"/>
        <end position="276"/>
    </location>
</feature>
<organism evidence="4 5">
    <name type="scientific">Eubacterium uniforme</name>
    <dbReference type="NCBI Taxonomy" id="39495"/>
    <lineage>
        <taxon>Bacteria</taxon>
        <taxon>Bacillati</taxon>
        <taxon>Bacillota</taxon>
        <taxon>Clostridia</taxon>
        <taxon>Eubacteriales</taxon>
        <taxon>Eubacteriaceae</taxon>
        <taxon>Eubacterium</taxon>
    </lineage>
</organism>
<feature type="compositionally biased region" description="Basic and acidic residues" evidence="1">
    <location>
        <begin position="342"/>
        <end position="352"/>
    </location>
</feature>
<feature type="region of interest" description="Disordered" evidence="1">
    <location>
        <begin position="219"/>
        <end position="366"/>
    </location>
</feature>
<dbReference type="Gene3D" id="1.50.10.20">
    <property type="match status" value="1"/>
</dbReference>
<accession>A0A1T4V8N4</accession>
<evidence type="ECO:0000256" key="2">
    <source>
        <dbReference type="SAM" id="Phobius"/>
    </source>
</evidence>
<dbReference type="Pfam" id="PF14478">
    <property type="entry name" value="DUF4430"/>
    <property type="match status" value="1"/>
</dbReference>